<keyword evidence="1 2" id="KW-0175">Coiled coil</keyword>
<dbReference type="PANTHER" id="PTHR31882">
    <property type="entry name" value="TNFAIP3-INTERACTING PROTEIN COILED COIL FAMILY MEMBER"/>
    <property type="match status" value="1"/>
</dbReference>
<reference evidence="5" key="1">
    <citation type="journal article" date="2023" name="G3 (Bethesda)">
        <title>Whole genome assembly and annotation of the endangered Caribbean coral Acropora cervicornis.</title>
        <authorList>
            <person name="Selwyn J.D."/>
            <person name="Vollmer S.V."/>
        </authorList>
    </citation>
    <scope>NUCLEOTIDE SEQUENCE</scope>
    <source>
        <strain evidence="5">K2</strain>
    </source>
</reference>
<dbReference type="Proteomes" id="UP001249851">
    <property type="component" value="Unassembled WGS sequence"/>
</dbReference>
<evidence type="ECO:0000256" key="3">
    <source>
        <dbReference type="SAM" id="MobiDB-lite"/>
    </source>
</evidence>
<dbReference type="GO" id="GO:0043122">
    <property type="term" value="P:regulation of canonical NF-kappaB signal transduction"/>
    <property type="evidence" value="ECO:0007669"/>
    <property type="project" value="UniProtKB-ARBA"/>
</dbReference>
<comment type="caution">
    <text evidence="5">The sequence shown here is derived from an EMBL/GenBank/DDBJ whole genome shotgun (WGS) entry which is preliminary data.</text>
</comment>
<feature type="domain" description="NF-kappa-B essential modulator NEMO CC2-LZ" evidence="4">
    <location>
        <begin position="108"/>
        <end position="210"/>
    </location>
</feature>
<proteinExistence type="predicted"/>
<keyword evidence="6" id="KW-1185">Reference proteome</keyword>
<dbReference type="PANTHER" id="PTHR31882:SF12">
    <property type="match status" value="1"/>
</dbReference>
<evidence type="ECO:0000256" key="2">
    <source>
        <dbReference type="SAM" id="Coils"/>
    </source>
</evidence>
<feature type="coiled-coil region" evidence="2">
    <location>
        <begin position="179"/>
        <end position="234"/>
    </location>
</feature>
<feature type="region of interest" description="Disordered" evidence="3">
    <location>
        <begin position="49"/>
        <end position="75"/>
    </location>
</feature>
<dbReference type="AlphaFoldDB" id="A0AAD9R2P3"/>
<sequence length="294" mass="34225">MAGIRAENENNYCEHCLELRRTLVKTLGEKRALLLRLQKEQGRIRKLLKEAEKGKKKDGEEQSNSRDVSRLPCESGSGLCLEQQLNEVLKINKKWKEDYEALELRYLEKNETLQTELDLTKEKLATAETQVLALGSEVTRLADSLNDVYTREASPLSPLVDMESYEIFKQQIELYKEDFSIERRDRERAQCEKDSLQQKLKDAQEVISTLTQEVDLYKEQLDETLEQSRRLRRHSDPPPVHSSCPQLQIIYPVNRPLTPSQRQWRMDQRRQGILTRGANHYTAPSSLYYGGDVE</sequence>
<dbReference type="EMBL" id="JARQWQ010000005">
    <property type="protein sequence ID" value="KAK2571733.1"/>
    <property type="molecule type" value="Genomic_DNA"/>
</dbReference>
<name>A0AAD9R2P3_ACRCE</name>
<evidence type="ECO:0000313" key="5">
    <source>
        <dbReference type="EMBL" id="KAK2571733.1"/>
    </source>
</evidence>
<dbReference type="GO" id="GO:0006357">
    <property type="term" value="P:regulation of transcription by RNA polymerase II"/>
    <property type="evidence" value="ECO:0007669"/>
    <property type="project" value="TreeGrafter"/>
</dbReference>
<dbReference type="GO" id="GO:0005737">
    <property type="term" value="C:cytoplasm"/>
    <property type="evidence" value="ECO:0007669"/>
    <property type="project" value="UniProtKB-ARBA"/>
</dbReference>
<evidence type="ECO:0000256" key="1">
    <source>
        <dbReference type="ARBA" id="ARBA00023054"/>
    </source>
</evidence>
<feature type="compositionally biased region" description="Basic and acidic residues" evidence="3">
    <location>
        <begin position="49"/>
        <end position="69"/>
    </location>
</feature>
<reference evidence="5" key="2">
    <citation type="journal article" date="2023" name="Science">
        <title>Genomic signatures of disease resistance in endangered staghorn corals.</title>
        <authorList>
            <person name="Vollmer S.V."/>
            <person name="Selwyn J.D."/>
            <person name="Despard B.A."/>
            <person name="Roesel C.L."/>
        </authorList>
    </citation>
    <scope>NUCLEOTIDE SEQUENCE</scope>
    <source>
        <strain evidence="5">K2</strain>
    </source>
</reference>
<organism evidence="5 6">
    <name type="scientific">Acropora cervicornis</name>
    <name type="common">Staghorn coral</name>
    <dbReference type="NCBI Taxonomy" id="6130"/>
    <lineage>
        <taxon>Eukaryota</taxon>
        <taxon>Metazoa</taxon>
        <taxon>Cnidaria</taxon>
        <taxon>Anthozoa</taxon>
        <taxon>Hexacorallia</taxon>
        <taxon>Scleractinia</taxon>
        <taxon>Astrocoeniina</taxon>
        <taxon>Acroporidae</taxon>
        <taxon>Acropora</taxon>
    </lineage>
</organism>
<dbReference type="Pfam" id="PF16516">
    <property type="entry name" value="CC2-LZ"/>
    <property type="match status" value="1"/>
</dbReference>
<protein>
    <submittedName>
        <fullName evidence="5">TNFAIP3-interacting protein 1</fullName>
    </submittedName>
</protein>
<evidence type="ECO:0000313" key="6">
    <source>
        <dbReference type="Proteomes" id="UP001249851"/>
    </source>
</evidence>
<gene>
    <name evidence="5" type="ORF">P5673_003123</name>
</gene>
<feature type="coiled-coil region" evidence="2">
    <location>
        <begin position="85"/>
        <end position="130"/>
    </location>
</feature>
<dbReference type="Gene3D" id="1.20.5.990">
    <property type="entry name" value="Nemo cc2-lz domain - 1d5 darpin complex"/>
    <property type="match status" value="1"/>
</dbReference>
<feature type="non-terminal residue" evidence="5">
    <location>
        <position position="294"/>
    </location>
</feature>
<evidence type="ECO:0000259" key="4">
    <source>
        <dbReference type="Pfam" id="PF16516"/>
    </source>
</evidence>
<accession>A0AAD9R2P3</accession>
<dbReference type="InterPro" id="IPR032419">
    <property type="entry name" value="CC2-LZ_dom"/>
</dbReference>